<feature type="non-terminal residue" evidence="2">
    <location>
        <position position="64"/>
    </location>
</feature>
<evidence type="ECO:0000313" key="2">
    <source>
        <dbReference type="EMBL" id="KNC74149.1"/>
    </source>
</evidence>
<evidence type="ECO:0000256" key="1">
    <source>
        <dbReference type="SAM" id="MobiDB-lite"/>
    </source>
</evidence>
<organism evidence="2 3">
    <name type="scientific">Sphaeroforma arctica JP610</name>
    <dbReference type="NCBI Taxonomy" id="667725"/>
    <lineage>
        <taxon>Eukaryota</taxon>
        <taxon>Ichthyosporea</taxon>
        <taxon>Ichthyophonida</taxon>
        <taxon>Sphaeroforma</taxon>
    </lineage>
</organism>
<dbReference type="RefSeq" id="XP_014148051.1">
    <property type="nucleotide sequence ID" value="XM_014292576.1"/>
</dbReference>
<feature type="region of interest" description="Disordered" evidence="1">
    <location>
        <begin position="1"/>
        <end position="31"/>
    </location>
</feature>
<keyword evidence="3" id="KW-1185">Reference proteome</keyword>
<sequence length="64" mass="6820">QLRNPTSKRDSSNAESSGRESTAEQTNDGINSVDNAALFSSLLDDVKSLSKAMYVPPADASLDF</sequence>
<proteinExistence type="predicted"/>
<gene>
    <name evidence="2" type="ORF">SARC_13295</name>
</gene>
<feature type="non-terminal residue" evidence="2">
    <location>
        <position position="1"/>
    </location>
</feature>
<protein>
    <submittedName>
        <fullName evidence="2">Uncharacterized protein</fullName>
    </submittedName>
</protein>
<name>A0A0L0FBQ0_9EUKA</name>
<dbReference type="EMBL" id="KQ244709">
    <property type="protein sequence ID" value="KNC74149.1"/>
    <property type="molecule type" value="Genomic_DNA"/>
</dbReference>
<dbReference type="AlphaFoldDB" id="A0A0L0FBQ0"/>
<feature type="compositionally biased region" description="Basic and acidic residues" evidence="1">
    <location>
        <begin position="7"/>
        <end position="22"/>
    </location>
</feature>
<dbReference type="Proteomes" id="UP000054560">
    <property type="component" value="Unassembled WGS sequence"/>
</dbReference>
<accession>A0A0L0FBQ0</accession>
<dbReference type="GeneID" id="25913799"/>
<evidence type="ECO:0000313" key="3">
    <source>
        <dbReference type="Proteomes" id="UP000054560"/>
    </source>
</evidence>
<reference evidence="2 3" key="1">
    <citation type="submission" date="2011-02" db="EMBL/GenBank/DDBJ databases">
        <title>The Genome Sequence of Sphaeroforma arctica JP610.</title>
        <authorList>
            <consortium name="The Broad Institute Genome Sequencing Platform"/>
            <person name="Russ C."/>
            <person name="Cuomo C."/>
            <person name="Young S.K."/>
            <person name="Zeng Q."/>
            <person name="Gargeya S."/>
            <person name="Alvarado L."/>
            <person name="Berlin A."/>
            <person name="Chapman S.B."/>
            <person name="Chen Z."/>
            <person name="Freedman E."/>
            <person name="Gellesch M."/>
            <person name="Goldberg J."/>
            <person name="Griggs A."/>
            <person name="Gujja S."/>
            <person name="Heilman E."/>
            <person name="Heiman D."/>
            <person name="Howarth C."/>
            <person name="Mehta T."/>
            <person name="Neiman D."/>
            <person name="Pearson M."/>
            <person name="Roberts A."/>
            <person name="Saif S."/>
            <person name="Shea T."/>
            <person name="Shenoy N."/>
            <person name="Sisk P."/>
            <person name="Stolte C."/>
            <person name="Sykes S."/>
            <person name="White J."/>
            <person name="Yandava C."/>
            <person name="Burger G."/>
            <person name="Gray M.W."/>
            <person name="Holland P.W.H."/>
            <person name="King N."/>
            <person name="Lang F.B.F."/>
            <person name="Roger A.J."/>
            <person name="Ruiz-Trillo I."/>
            <person name="Haas B."/>
            <person name="Nusbaum C."/>
            <person name="Birren B."/>
        </authorList>
    </citation>
    <scope>NUCLEOTIDE SEQUENCE [LARGE SCALE GENOMIC DNA]</scope>
    <source>
        <strain evidence="2 3">JP610</strain>
    </source>
</reference>